<dbReference type="GO" id="GO:0005840">
    <property type="term" value="C:ribosome"/>
    <property type="evidence" value="ECO:0007669"/>
    <property type="project" value="UniProtKB-KW"/>
</dbReference>
<reference evidence="1" key="1">
    <citation type="submission" date="2023-04" db="EMBL/GenBank/DDBJ databases">
        <title>Chromosome-level genome of Chaenocephalus aceratus.</title>
        <authorList>
            <person name="Park H."/>
        </authorList>
    </citation>
    <scope>NUCLEOTIDE SEQUENCE</scope>
    <source>
        <strain evidence="1">DE</strain>
        <tissue evidence="1">Muscle</tissue>
    </source>
</reference>
<dbReference type="AlphaFoldDB" id="A0AAD9BXN5"/>
<evidence type="ECO:0000313" key="2">
    <source>
        <dbReference type="Proteomes" id="UP001228049"/>
    </source>
</evidence>
<organism evidence="1 2">
    <name type="scientific">Dissostichus eleginoides</name>
    <name type="common">Patagonian toothfish</name>
    <name type="synonym">Dissostichus amissus</name>
    <dbReference type="NCBI Taxonomy" id="100907"/>
    <lineage>
        <taxon>Eukaryota</taxon>
        <taxon>Metazoa</taxon>
        <taxon>Chordata</taxon>
        <taxon>Craniata</taxon>
        <taxon>Vertebrata</taxon>
        <taxon>Euteleostomi</taxon>
        <taxon>Actinopterygii</taxon>
        <taxon>Neopterygii</taxon>
        <taxon>Teleostei</taxon>
        <taxon>Neoteleostei</taxon>
        <taxon>Acanthomorphata</taxon>
        <taxon>Eupercaria</taxon>
        <taxon>Perciformes</taxon>
        <taxon>Notothenioidei</taxon>
        <taxon>Nototheniidae</taxon>
        <taxon>Dissostichus</taxon>
    </lineage>
</organism>
<dbReference type="EMBL" id="JASDAP010000013">
    <property type="protein sequence ID" value="KAK1892287.1"/>
    <property type="molecule type" value="Genomic_DNA"/>
</dbReference>
<name>A0AAD9BXN5_DISEL</name>
<comment type="caution">
    <text evidence="1">The sequence shown here is derived from an EMBL/GenBank/DDBJ whole genome shotgun (WGS) entry which is preliminary data.</text>
</comment>
<sequence>MFDETTDFSNTAQPSYVLSKTLDMQFNLARIADFCLIDQREKAKFNDIFEKTVQAVGQPSTLRRNPDVHADYSQLHAAIIVKTYSHKAGIDLKIIKD</sequence>
<keyword evidence="1" id="KW-0687">Ribonucleoprotein</keyword>
<proteinExistence type="predicted"/>
<accession>A0AAD9BXN5</accession>
<gene>
    <name evidence="1" type="ORF">KUDE01_007362</name>
</gene>
<dbReference type="Proteomes" id="UP001228049">
    <property type="component" value="Unassembled WGS sequence"/>
</dbReference>
<evidence type="ECO:0000313" key="1">
    <source>
        <dbReference type="EMBL" id="KAK1892287.1"/>
    </source>
</evidence>
<keyword evidence="2" id="KW-1185">Reference proteome</keyword>
<protein>
    <submittedName>
        <fullName evidence="1">30S ribosomal protein S21</fullName>
    </submittedName>
</protein>
<keyword evidence="1" id="KW-0689">Ribosomal protein</keyword>